<organism evidence="1">
    <name type="scientific">Arundo donax</name>
    <name type="common">Giant reed</name>
    <name type="synonym">Donax arundinaceus</name>
    <dbReference type="NCBI Taxonomy" id="35708"/>
    <lineage>
        <taxon>Eukaryota</taxon>
        <taxon>Viridiplantae</taxon>
        <taxon>Streptophyta</taxon>
        <taxon>Embryophyta</taxon>
        <taxon>Tracheophyta</taxon>
        <taxon>Spermatophyta</taxon>
        <taxon>Magnoliopsida</taxon>
        <taxon>Liliopsida</taxon>
        <taxon>Poales</taxon>
        <taxon>Poaceae</taxon>
        <taxon>PACMAD clade</taxon>
        <taxon>Arundinoideae</taxon>
        <taxon>Arundineae</taxon>
        <taxon>Arundo</taxon>
    </lineage>
</organism>
<protein>
    <submittedName>
        <fullName evidence="1">Uncharacterized protein</fullName>
    </submittedName>
</protein>
<reference evidence="1" key="2">
    <citation type="journal article" date="2015" name="Data Brief">
        <title>Shoot transcriptome of the giant reed, Arundo donax.</title>
        <authorList>
            <person name="Barrero R.A."/>
            <person name="Guerrero F.D."/>
            <person name="Moolhuijzen P."/>
            <person name="Goolsby J.A."/>
            <person name="Tidwell J."/>
            <person name="Bellgard S.E."/>
            <person name="Bellgard M.I."/>
        </authorList>
    </citation>
    <scope>NUCLEOTIDE SEQUENCE</scope>
    <source>
        <tissue evidence="1">Shoot tissue taken approximately 20 cm above the soil surface</tissue>
    </source>
</reference>
<accession>A0A0A9C9V9</accession>
<proteinExistence type="predicted"/>
<sequence>MNLCNCVITKPNTLKWKFSWIPLWTL</sequence>
<dbReference type="EMBL" id="GBRH01227730">
    <property type="protein sequence ID" value="JAD70165.1"/>
    <property type="molecule type" value="Transcribed_RNA"/>
</dbReference>
<evidence type="ECO:0000313" key="1">
    <source>
        <dbReference type="EMBL" id="JAD70165.1"/>
    </source>
</evidence>
<reference evidence="1" key="1">
    <citation type="submission" date="2014-09" db="EMBL/GenBank/DDBJ databases">
        <authorList>
            <person name="Magalhaes I.L.F."/>
            <person name="Oliveira U."/>
            <person name="Santos F.R."/>
            <person name="Vidigal T.H.D.A."/>
            <person name="Brescovit A.D."/>
            <person name="Santos A.J."/>
        </authorList>
    </citation>
    <scope>NUCLEOTIDE SEQUENCE</scope>
    <source>
        <tissue evidence="1">Shoot tissue taken approximately 20 cm above the soil surface</tissue>
    </source>
</reference>
<name>A0A0A9C9V9_ARUDO</name>
<dbReference type="AlphaFoldDB" id="A0A0A9C9V9"/>